<dbReference type="PROSITE" id="PS50192">
    <property type="entry name" value="T_SNARE"/>
    <property type="match status" value="1"/>
</dbReference>
<dbReference type="PANTHER" id="PTHR19957:SF224">
    <property type="entry name" value="HL02043P"/>
    <property type="match status" value="1"/>
</dbReference>
<protein>
    <submittedName>
        <fullName evidence="4">SnaRE domain-containing protein</fullName>
    </submittedName>
</protein>
<dbReference type="CDD" id="cd15845">
    <property type="entry name" value="SNARE_syntaxin16"/>
    <property type="match status" value="1"/>
</dbReference>
<keyword evidence="2" id="KW-0472">Membrane</keyword>
<keyword evidence="2" id="KW-1133">Transmembrane helix</keyword>
<dbReference type="Proteomes" id="UP000823046">
    <property type="component" value="Unassembled WGS sequence"/>
</dbReference>
<accession>A0ABQ7JCX9</accession>
<evidence type="ECO:0000313" key="4">
    <source>
        <dbReference type="EMBL" id="KAF8821836.1"/>
    </source>
</evidence>
<evidence type="ECO:0000256" key="2">
    <source>
        <dbReference type="SAM" id="Phobius"/>
    </source>
</evidence>
<comment type="caution">
    <text evidence="4">The sequence shown here is derived from an EMBL/GenBank/DDBJ whole genome shotgun (WGS) entry which is preliminary data.</text>
</comment>
<reference evidence="4 5" key="1">
    <citation type="journal article" date="2020" name="bioRxiv">
        <title>Metabolic contributions of an alphaproteobacterial endosymbiont in the apicomplexan Cardiosporidium cionae.</title>
        <authorList>
            <person name="Hunter E.S."/>
            <person name="Paight C.J."/>
            <person name="Lane C.E."/>
        </authorList>
    </citation>
    <scope>NUCLEOTIDE SEQUENCE [LARGE SCALE GENOMIC DNA]</scope>
    <source>
        <strain evidence="4">ESH_2018</strain>
    </source>
</reference>
<gene>
    <name evidence="4" type="ORF">IE077_001489</name>
</gene>
<dbReference type="PROSITE" id="PS00914">
    <property type="entry name" value="SYNTAXIN"/>
    <property type="match status" value="1"/>
</dbReference>
<dbReference type="InterPro" id="IPR010989">
    <property type="entry name" value="SNARE"/>
</dbReference>
<keyword evidence="5" id="KW-1185">Reference proteome</keyword>
<name>A0ABQ7JCX9_9APIC</name>
<dbReference type="InterPro" id="IPR006012">
    <property type="entry name" value="Syntaxin/epimorphin_CS"/>
</dbReference>
<dbReference type="EMBL" id="JADAQX010000120">
    <property type="protein sequence ID" value="KAF8821836.1"/>
    <property type="molecule type" value="Genomic_DNA"/>
</dbReference>
<dbReference type="Pfam" id="PF05739">
    <property type="entry name" value="SNARE"/>
    <property type="match status" value="1"/>
</dbReference>
<dbReference type="PANTHER" id="PTHR19957">
    <property type="entry name" value="SYNTAXIN"/>
    <property type="match status" value="1"/>
</dbReference>
<feature type="domain" description="T-SNARE coiled-coil homology" evidence="3">
    <location>
        <begin position="209"/>
        <end position="271"/>
    </location>
</feature>
<evidence type="ECO:0000313" key="5">
    <source>
        <dbReference type="Proteomes" id="UP000823046"/>
    </source>
</evidence>
<sequence length="303" mass="34486">MVGITRDVTTLYLNLRRDHKSKKSRFGKTRLDLTAKDAGERPLLDSVNIDNATIAVEMMPKLPPAWLDVVEEAQEDISKIKEKLSLLQKAQQRRLLIVFEDSSSSQPDSEIQILCQNITTLFKQSESRVVSLTSFDRLSTADKSVETVLKNAQRTIATQLQALSQAYRKQQKHYINEMKKREQGENLLDFQVNDEENLSHDPNDVSVLERDILTRNDELTKIAEAVTDLHAVFQDLAVLVIDQGTVLDCIDYNMEQVVHNTERAKKQLIKAEHFHKSSFLFKAAICLTIVFIILVVAVVIKRA</sequence>
<comment type="similarity">
    <text evidence="1">Belongs to the syntaxin family.</text>
</comment>
<dbReference type="InterPro" id="IPR045242">
    <property type="entry name" value="Syntaxin"/>
</dbReference>
<dbReference type="Gene3D" id="1.20.58.70">
    <property type="match status" value="1"/>
</dbReference>
<dbReference type="SMART" id="SM00397">
    <property type="entry name" value="t_SNARE"/>
    <property type="match status" value="1"/>
</dbReference>
<dbReference type="SUPFAM" id="SSF47661">
    <property type="entry name" value="t-snare proteins"/>
    <property type="match status" value="1"/>
</dbReference>
<feature type="transmembrane region" description="Helical" evidence="2">
    <location>
        <begin position="279"/>
        <end position="300"/>
    </location>
</feature>
<dbReference type="InterPro" id="IPR000727">
    <property type="entry name" value="T_SNARE_dom"/>
</dbReference>
<evidence type="ECO:0000256" key="1">
    <source>
        <dbReference type="ARBA" id="ARBA00009063"/>
    </source>
</evidence>
<keyword evidence="2" id="KW-0812">Transmembrane</keyword>
<organism evidence="4 5">
    <name type="scientific">Cardiosporidium cionae</name>
    <dbReference type="NCBI Taxonomy" id="476202"/>
    <lineage>
        <taxon>Eukaryota</taxon>
        <taxon>Sar</taxon>
        <taxon>Alveolata</taxon>
        <taxon>Apicomplexa</taxon>
        <taxon>Aconoidasida</taxon>
        <taxon>Nephromycida</taxon>
        <taxon>Cardiosporidium</taxon>
    </lineage>
</organism>
<proteinExistence type="inferred from homology"/>
<evidence type="ECO:0000259" key="3">
    <source>
        <dbReference type="PROSITE" id="PS50192"/>
    </source>
</evidence>